<name>A0A219B5W1_9SPHN</name>
<dbReference type="Proteomes" id="UP000198462">
    <property type="component" value="Unassembled WGS sequence"/>
</dbReference>
<gene>
    <name evidence="1" type="ORF">B5C34_06625</name>
</gene>
<keyword evidence="2" id="KW-1185">Reference proteome</keyword>
<sequence>MGQLRHDLVREGAELRDFFHAATEQNAVKERVYAEMMKHDFRFQATICEKSKAQPQTRTSKARFYKYPWFYHFRHSLAPHLHKGGRLLVTAASIGAKKERATYTNALNDVVQQCGPTIPWAVDFRPSMTDCLLQAADYCAWSVQRHWERQDSQWLDVIRPPHELRIRTLGARHQHYY</sequence>
<evidence type="ECO:0000313" key="1">
    <source>
        <dbReference type="EMBL" id="OWV33168.1"/>
    </source>
</evidence>
<comment type="caution">
    <text evidence="1">The sequence shown here is derived from an EMBL/GenBank/DDBJ whole genome shotgun (WGS) entry which is preliminary data.</text>
</comment>
<proteinExistence type="predicted"/>
<dbReference type="EMBL" id="NFZT01000001">
    <property type="protein sequence ID" value="OWV33168.1"/>
    <property type="molecule type" value="Genomic_DNA"/>
</dbReference>
<protein>
    <submittedName>
        <fullName evidence="1">Uncharacterized protein</fullName>
    </submittedName>
</protein>
<reference evidence="2" key="1">
    <citation type="submission" date="2017-05" db="EMBL/GenBank/DDBJ databases">
        <authorList>
            <person name="Lin X."/>
        </authorList>
    </citation>
    <scope>NUCLEOTIDE SEQUENCE [LARGE SCALE GENOMIC DNA]</scope>
    <source>
        <strain evidence="2">JLT2012</strain>
    </source>
</reference>
<dbReference type="AlphaFoldDB" id="A0A219B5W1"/>
<evidence type="ECO:0000313" key="2">
    <source>
        <dbReference type="Proteomes" id="UP000198462"/>
    </source>
</evidence>
<accession>A0A219B5W1</accession>
<dbReference type="OrthoDB" id="3199623at2"/>
<organism evidence="1 2">
    <name type="scientific">Pacificimonas flava</name>
    <dbReference type="NCBI Taxonomy" id="1234595"/>
    <lineage>
        <taxon>Bacteria</taxon>
        <taxon>Pseudomonadati</taxon>
        <taxon>Pseudomonadota</taxon>
        <taxon>Alphaproteobacteria</taxon>
        <taxon>Sphingomonadales</taxon>
        <taxon>Sphingosinicellaceae</taxon>
        <taxon>Pacificimonas</taxon>
    </lineage>
</organism>